<sequence>MNFLGAMVLSADVEYPITLNAPQQGVSVTFQDKEQLLGFVDEEIRFWSRSLASLQSHTSNQPVLSSINALVGNLHNYLSRLRDSPTAKGVEEILREMSSVAIFSTGFLGELFAEVLEKLPAAGPGAFVAALGMSTQSPQAFVGLTGARVNNLDLAGAAYVSAKLSEISAGPKAKRKELTSLLTTARRQVTRIENQHQQLVDWFEKTSIALEEKGRIASQTYLEKIEKVDEQIDQYRQETSERIEEEIKAVTDRMKRMEGIYNSKKVLEGPSALWKDVETRANLSIGFSLGAFILLTALPLGLIWLNASSIHSFLLETLTSAQPGTSLTAIAVVTAPAFLYGWILRHLSRIFIHNMSLQSDAQYRAVLATTFIGLAEQKSAAVTDAERALVLNALFRPSPPNSSNDDGPPSGILEIIKAK</sequence>
<keyword evidence="2" id="KW-0812">Transmembrane</keyword>
<evidence type="ECO:0000313" key="5">
    <source>
        <dbReference type="Proteomes" id="UP001156140"/>
    </source>
</evidence>
<dbReference type="AlphaFoldDB" id="A0AA41UCW0"/>
<feature type="transmembrane region" description="Helical" evidence="2">
    <location>
        <begin position="325"/>
        <end position="344"/>
    </location>
</feature>
<gene>
    <name evidence="4" type="ORF">ML536_17690</name>
</gene>
<feature type="transmembrane region" description="Helical" evidence="2">
    <location>
        <begin position="283"/>
        <end position="305"/>
    </location>
</feature>
<protein>
    <submittedName>
        <fullName evidence="4">DUF6161 domain-containing protein</fullName>
    </submittedName>
</protein>
<comment type="caution">
    <text evidence="4">The sequence shown here is derived from an EMBL/GenBank/DDBJ whole genome shotgun (WGS) entry which is preliminary data.</text>
</comment>
<dbReference type="RefSeq" id="WP_281736824.1">
    <property type="nucleotide sequence ID" value="NZ_JAKETQ010000002.1"/>
</dbReference>
<evidence type="ECO:0000313" key="4">
    <source>
        <dbReference type="EMBL" id="MCI0128667.1"/>
    </source>
</evidence>
<dbReference type="EMBL" id="JALAZD010000002">
    <property type="protein sequence ID" value="MCI0128667.1"/>
    <property type="molecule type" value="Genomic_DNA"/>
</dbReference>
<keyword evidence="2" id="KW-1133">Transmembrane helix</keyword>
<keyword evidence="2" id="KW-0472">Membrane</keyword>
<evidence type="ECO:0000256" key="2">
    <source>
        <dbReference type="SAM" id="Phobius"/>
    </source>
</evidence>
<keyword evidence="5" id="KW-1185">Reference proteome</keyword>
<name>A0AA41UCW0_9HYPH</name>
<accession>A0AA41UCW0</accession>
<evidence type="ECO:0000256" key="1">
    <source>
        <dbReference type="SAM" id="Coils"/>
    </source>
</evidence>
<reference evidence="4" key="1">
    <citation type="submission" date="2022-03" db="EMBL/GenBank/DDBJ databases">
        <title>The complete genome sequence of a Methyloterrigena soli.</title>
        <authorList>
            <person name="Zi Z."/>
        </authorList>
    </citation>
    <scope>NUCLEOTIDE SEQUENCE</scope>
    <source>
        <strain evidence="4">M48</strain>
    </source>
</reference>
<keyword evidence="1" id="KW-0175">Coiled coil</keyword>
<organism evidence="4 5">
    <name type="scientific">Paradevosia shaoguanensis</name>
    <dbReference type="NCBI Taxonomy" id="1335043"/>
    <lineage>
        <taxon>Bacteria</taxon>
        <taxon>Pseudomonadati</taxon>
        <taxon>Pseudomonadota</taxon>
        <taxon>Alphaproteobacteria</taxon>
        <taxon>Hyphomicrobiales</taxon>
        <taxon>Devosiaceae</taxon>
        <taxon>Paradevosia</taxon>
    </lineage>
</organism>
<proteinExistence type="predicted"/>
<feature type="domain" description="DUF6161" evidence="3">
    <location>
        <begin position="197"/>
        <end position="395"/>
    </location>
</feature>
<dbReference type="Proteomes" id="UP001156140">
    <property type="component" value="Unassembled WGS sequence"/>
</dbReference>
<dbReference type="InterPro" id="IPR046159">
    <property type="entry name" value="DUF6161"/>
</dbReference>
<evidence type="ECO:0000259" key="3">
    <source>
        <dbReference type="Pfam" id="PF19658"/>
    </source>
</evidence>
<feature type="coiled-coil region" evidence="1">
    <location>
        <begin position="175"/>
        <end position="260"/>
    </location>
</feature>
<dbReference type="Pfam" id="PF19658">
    <property type="entry name" value="DUF6161"/>
    <property type="match status" value="1"/>
</dbReference>